<evidence type="ECO:0000313" key="10">
    <source>
        <dbReference type="Proteomes" id="UP001142078"/>
    </source>
</evidence>
<dbReference type="Proteomes" id="UP001142078">
    <property type="component" value="Unassembled WGS sequence"/>
</dbReference>
<feature type="domain" description="Signal transduction histidine kinase dimerisation/phosphoacceptor" evidence="8">
    <location>
        <begin position="18"/>
        <end position="85"/>
    </location>
</feature>
<dbReference type="InterPro" id="IPR036097">
    <property type="entry name" value="HisK_dim/P_sf"/>
</dbReference>
<evidence type="ECO:0000256" key="7">
    <source>
        <dbReference type="ARBA" id="ARBA00023012"/>
    </source>
</evidence>
<dbReference type="PANTHER" id="PTHR43065:SF46">
    <property type="entry name" value="C4-DICARBOXYLATE TRANSPORT SENSOR PROTEIN DCTB"/>
    <property type="match status" value="1"/>
</dbReference>
<evidence type="ECO:0000256" key="3">
    <source>
        <dbReference type="ARBA" id="ARBA00022679"/>
    </source>
</evidence>
<proteinExistence type="predicted"/>
<name>A0A9X2MGC8_9FIRM</name>
<accession>A0A9X2MGC8</accession>
<sequence>MVIDKQFYQREKLASIDQMAVGITHELKNPLSVIKGCSYLLKHTVEIEDIENDSGEEIIEIINEIDNNIESSQNIIYNLLDFSRKADKEKELINAVGLCLDSFYYLIHPP</sequence>
<dbReference type="RefSeq" id="WP_042681232.1">
    <property type="nucleotide sequence ID" value="NZ_CABKTM010000043.1"/>
</dbReference>
<organism evidence="9 10">
    <name type="scientific">Anaerosalibacter massiliensis</name>
    <dbReference type="NCBI Taxonomy" id="1347392"/>
    <lineage>
        <taxon>Bacteria</taxon>
        <taxon>Bacillati</taxon>
        <taxon>Bacillota</taxon>
        <taxon>Tissierellia</taxon>
        <taxon>Tissierellales</taxon>
        <taxon>Sporanaerobacteraceae</taxon>
        <taxon>Anaerosalibacter</taxon>
    </lineage>
</organism>
<dbReference type="Pfam" id="PF00512">
    <property type="entry name" value="HisKA"/>
    <property type="match status" value="1"/>
</dbReference>
<dbReference type="InterPro" id="IPR003661">
    <property type="entry name" value="HisK_dim/P_dom"/>
</dbReference>
<protein>
    <recommendedName>
        <fullName evidence="2">histidine kinase</fullName>
        <ecNumber evidence="2">2.7.13.3</ecNumber>
    </recommendedName>
</protein>
<keyword evidence="5" id="KW-0418">Kinase</keyword>
<dbReference type="PANTHER" id="PTHR43065">
    <property type="entry name" value="SENSOR HISTIDINE KINASE"/>
    <property type="match status" value="1"/>
</dbReference>
<dbReference type="GO" id="GO:0005524">
    <property type="term" value="F:ATP binding"/>
    <property type="evidence" value="ECO:0007669"/>
    <property type="project" value="UniProtKB-KW"/>
</dbReference>
<dbReference type="Gene3D" id="1.10.287.130">
    <property type="match status" value="1"/>
</dbReference>
<evidence type="ECO:0000256" key="6">
    <source>
        <dbReference type="ARBA" id="ARBA00022840"/>
    </source>
</evidence>
<keyword evidence="10" id="KW-1185">Reference proteome</keyword>
<evidence type="ECO:0000313" key="9">
    <source>
        <dbReference type="EMBL" id="MCR2043028.1"/>
    </source>
</evidence>
<evidence type="ECO:0000259" key="8">
    <source>
        <dbReference type="Pfam" id="PF00512"/>
    </source>
</evidence>
<keyword evidence="7" id="KW-0902">Two-component regulatory system</keyword>
<dbReference type="AlphaFoldDB" id="A0A9X2MGC8"/>
<evidence type="ECO:0000256" key="5">
    <source>
        <dbReference type="ARBA" id="ARBA00022777"/>
    </source>
</evidence>
<keyword evidence="6" id="KW-0067">ATP-binding</keyword>
<dbReference type="SUPFAM" id="SSF47384">
    <property type="entry name" value="Homodimeric domain of signal transducing histidine kinase"/>
    <property type="match status" value="1"/>
</dbReference>
<dbReference type="GO" id="GO:0000155">
    <property type="term" value="F:phosphorelay sensor kinase activity"/>
    <property type="evidence" value="ECO:0007669"/>
    <property type="project" value="InterPro"/>
</dbReference>
<evidence type="ECO:0000256" key="1">
    <source>
        <dbReference type="ARBA" id="ARBA00000085"/>
    </source>
</evidence>
<dbReference type="EMBL" id="JANJZL010000001">
    <property type="protein sequence ID" value="MCR2043028.1"/>
    <property type="molecule type" value="Genomic_DNA"/>
</dbReference>
<keyword evidence="4" id="KW-0547">Nucleotide-binding</keyword>
<dbReference type="OrthoDB" id="9815750at2"/>
<evidence type="ECO:0000256" key="4">
    <source>
        <dbReference type="ARBA" id="ARBA00022741"/>
    </source>
</evidence>
<evidence type="ECO:0000256" key="2">
    <source>
        <dbReference type="ARBA" id="ARBA00012438"/>
    </source>
</evidence>
<keyword evidence="3" id="KW-0808">Transferase</keyword>
<dbReference type="EC" id="2.7.13.3" evidence="2"/>
<dbReference type="CDD" id="cd00082">
    <property type="entry name" value="HisKA"/>
    <property type="match status" value="1"/>
</dbReference>
<reference evidence="9" key="1">
    <citation type="submission" date="2022-07" db="EMBL/GenBank/DDBJ databases">
        <title>Enhanced cultured diversity of the mouse gut microbiota enables custom-made synthetic communities.</title>
        <authorList>
            <person name="Afrizal A."/>
        </authorList>
    </citation>
    <scope>NUCLEOTIDE SEQUENCE</scope>
    <source>
        <strain evidence="9">DSM 29482</strain>
    </source>
</reference>
<comment type="caution">
    <text evidence="9">The sequence shown here is derived from an EMBL/GenBank/DDBJ whole genome shotgun (WGS) entry which is preliminary data.</text>
</comment>
<gene>
    <name evidence="9" type="ORF">NSA23_02735</name>
</gene>
<comment type="catalytic activity">
    <reaction evidence="1">
        <text>ATP + protein L-histidine = ADP + protein N-phospho-L-histidine.</text>
        <dbReference type="EC" id="2.7.13.3"/>
    </reaction>
</comment>